<keyword evidence="2" id="KW-0472">Membrane</keyword>
<dbReference type="Pfam" id="PF25231">
    <property type="entry name" value="DUF7847"/>
    <property type="match status" value="1"/>
</dbReference>
<reference evidence="4" key="2">
    <citation type="submission" date="2020-09" db="EMBL/GenBank/DDBJ databases">
        <authorList>
            <person name="Sun Q."/>
            <person name="Ohkuma M."/>
        </authorList>
    </citation>
    <scope>NUCLEOTIDE SEQUENCE</scope>
    <source>
        <strain evidence="4">JCM 4391</strain>
    </source>
</reference>
<feature type="transmembrane region" description="Helical" evidence="2">
    <location>
        <begin position="317"/>
        <end position="344"/>
    </location>
</feature>
<feature type="transmembrane region" description="Helical" evidence="2">
    <location>
        <begin position="74"/>
        <end position="100"/>
    </location>
</feature>
<dbReference type="Proteomes" id="UP000636661">
    <property type="component" value="Unassembled WGS sequence"/>
</dbReference>
<dbReference type="AlphaFoldDB" id="A0A918HSI5"/>
<comment type="caution">
    <text evidence="4">The sequence shown here is derived from an EMBL/GenBank/DDBJ whole genome shotgun (WGS) entry which is preliminary data.</text>
</comment>
<protein>
    <recommendedName>
        <fullName evidence="3">DUF7847 domain-containing protein</fullName>
    </recommendedName>
</protein>
<reference evidence="4" key="1">
    <citation type="journal article" date="2014" name="Int. J. Syst. Evol. Microbiol.">
        <title>Complete genome sequence of Corynebacterium casei LMG S-19264T (=DSM 44701T), isolated from a smear-ripened cheese.</title>
        <authorList>
            <consortium name="US DOE Joint Genome Institute (JGI-PGF)"/>
            <person name="Walter F."/>
            <person name="Albersmeier A."/>
            <person name="Kalinowski J."/>
            <person name="Ruckert C."/>
        </authorList>
    </citation>
    <scope>NUCLEOTIDE SEQUENCE</scope>
    <source>
        <strain evidence="4">JCM 4391</strain>
    </source>
</reference>
<keyword evidence="2" id="KW-1133">Transmembrane helix</keyword>
<sequence length="370" mass="37978">MSQHTGWGPPAGPPAGPPPGPPAGPPPGGPYGWGGGWTPPPPPPEPGVVPLAPLSVSDLLSGALATLGRHWKQLLGLAFAAYGTATVVLGGGLVLAFLALRDRLEDAGRDDLPTLLGAFGGLYALGTLLLLTANAVVYASCPAVLQDAVLGRPTTIGTVWRRVRSRLGAVLGTVLLTGLIAAVPLLLMALALVGMFVALLAPPQEYPGAGWWALAGVVGVLVTGPPAIWLWVRFSFAPAAAVFEGRGAVAALRRSSRLVRGAWWRTFGITLLASLMAAVTGYLIQLPFQFLSALPGAGLSDASPDTTLVVTLLVTTLAFALLAQLVAQIVTAAFPQLVTALLYVDRRIREENLAPALAEAAGVRPGGLTP</sequence>
<feature type="domain" description="DUF7847" evidence="3">
    <location>
        <begin position="125"/>
        <end position="334"/>
    </location>
</feature>
<evidence type="ECO:0000313" key="5">
    <source>
        <dbReference type="Proteomes" id="UP000636661"/>
    </source>
</evidence>
<dbReference type="RefSeq" id="WP_189548690.1">
    <property type="nucleotide sequence ID" value="NZ_BMTP01000001.1"/>
</dbReference>
<evidence type="ECO:0000256" key="2">
    <source>
        <dbReference type="SAM" id="Phobius"/>
    </source>
</evidence>
<keyword evidence="5" id="KW-1185">Reference proteome</keyword>
<accession>A0A918HSI5</accession>
<organism evidence="4 5">
    <name type="scientific">Streptomyces lavendofoliae</name>
    <dbReference type="NCBI Taxonomy" id="67314"/>
    <lineage>
        <taxon>Bacteria</taxon>
        <taxon>Bacillati</taxon>
        <taxon>Actinomycetota</taxon>
        <taxon>Actinomycetes</taxon>
        <taxon>Kitasatosporales</taxon>
        <taxon>Streptomycetaceae</taxon>
        <taxon>Streptomyces</taxon>
    </lineage>
</organism>
<feature type="transmembrane region" description="Helical" evidence="2">
    <location>
        <begin position="211"/>
        <end position="232"/>
    </location>
</feature>
<feature type="transmembrane region" description="Helical" evidence="2">
    <location>
        <begin position="120"/>
        <end position="145"/>
    </location>
</feature>
<evidence type="ECO:0000259" key="3">
    <source>
        <dbReference type="Pfam" id="PF25231"/>
    </source>
</evidence>
<dbReference type="PANTHER" id="PTHR33133:SF1">
    <property type="entry name" value="EXPRESSED PROTEIN-RELATED"/>
    <property type="match status" value="1"/>
</dbReference>
<feature type="transmembrane region" description="Helical" evidence="2">
    <location>
        <begin position="166"/>
        <end position="199"/>
    </location>
</feature>
<dbReference type="EMBL" id="BMTP01000001">
    <property type="protein sequence ID" value="GGU21167.1"/>
    <property type="molecule type" value="Genomic_DNA"/>
</dbReference>
<name>A0A918HSI5_9ACTN</name>
<proteinExistence type="predicted"/>
<feature type="compositionally biased region" description="Pro residues" evidence="1">
    <location>
        <begin position="10"/>
        <end position="29"/>
    </location>
</feature>
<evidence type="ECO:0000256" key="1">
    <source>
        <dbReference type="SAM" id="MobiDB-lite"/>
    </source>
</evidence>
<feature type="compositionally biased region" description="Pro residues" evidence="1">
    <location>
        <begin position="38"/>
        <end position="47"/>
    </location>
</feature>
<evidence type="ECO:0000313" key="4">
    <source>
        <dbReference type="EMBL" id="GGU21167.1"/>
    </source>
</evidence>
<keyword evidence="2" id="KW-0812">Transmembrane</keyword>
<feature type="transmembrane region" description="Helical" evidence="2">
    <location>
        <begin position="262"/>
        <end position="284"/>
    </location>
</feature>
<dbReference type="InterPro" id="IPR057169">
    <property type="entry name" value="DUF7847"/>
</dbReference>
<dbReference type="PANTHER" id="PTHR33133">
    <property type="entry name" value="OS08G0107100 PROTEIN-RELATED"/>
    <property type="match status" value="1"/>
</dbReference>
<gene>
    <name evidence="4" type="ORF">GCM10010274_04670</name>
</gene>
<feature type="region of interest" description="Disordered" evidence="1">
    <location>
        <begin position="1"/>
        <end position="48"/>
    </location>
</feature>